<comment type="similarity">
    <text evidence="3">Belongs to the 2H phosphoesterase superfamily. CNPase family.</text>
</comment>
<comment type="catalytic activity">
    <reaction evidence="1">
        <text>a nucleoside 2',3'-cyclic phosphate + H2O = a nucleoside 2'-phosphate + H(+)</text>
        <dbReference type="Rhea" id="RHEA:14489"/>
        <dbReference type="ChEBI" id="CHEBI:15377"/>
        <dbReference type="ChEBI" id="CHEBI:15378"/>
        <dbReference type="ChEBI" id="CHEBI:66954"/>
        <dbReference type="ChEBI" id="CHEBI:78552"/>
        <dbReference type="EC" id="3.1.4.37"/>
    </reaction>
</comment>
<feature type="region of interest" description="Disordered" evidence="6">
    <location>
        <begin position="294"/>
        <end position="322"/>
    </location>
</feature>
<comment type="subcellular location">
    <subcellularLocation>
        <location evidence="2">Melanosome</location>
    </subcellularLocation>
</comment>
<dbReference type="EMBL" id="SEYY01020950">
    <property type="protein sequence ID" value="KAB7496881.1"/>
    <property type="molecule type" value="Genomic_DNA"/>
</dbReference>
<dbReference type="SUPFAM" id="SSF52540">
    <property type="entry name" value="P-loop containing nucleoside triphosphate hydrolases"/>
    <property type="match status" value="1"/>
</dbReference>
<dbReference type="AlphaFoldDB" id="A0A5N5SRU5"/>
<dbReference type="GO" id="GO:0016020">
    <property type="term" value="C:membrane"/>
    <property type="evidence" value="ECO:0007669"/>
    <property type="project" value="InterPro"/>
</dbReference>
<proteinExistence type="inferred from homology"/>
<dbReference type="GO" id="GO:0009214">
    <property type="term" value="P:cyclic nucleotide catabolic process"/>
    <property type="evidence" value="ECO:0007669"/>
    <property type="project" value="InterPro"/>
</dbReference>
<accession>A0A5N5SRU5</accession>
<evidence type="ECO:0000313" key="8">
    <source>
        <dbReference type="Proteomes" id="UP000326759"/>
    </source>
</evidence>
<feature type="compositionally biased region" description="Polar residues" evidence="6">
    <location>
        <begin position="307"/>
        <end position="322"/>
    </location>
</feature>
<dbReference type="Pfam" id="PF13671">
    <property type="entry name" value="AAA_33"/>
    <property type="match status" value="1"/>
</dbReference>
<evidence type="ECO:0000313" key="7">
    <source>
        <dbReference type="EMBL" id="KAB7496881.1"/>
    </source>
</evidence>
<evidence type="ECO:0000256" key="1">
    <source>
        <dbReference type="ARBA" id="ARBA00000610"/>
    </source>
</evidence>
<dbReference type="Proteomes" id="UP000326759">
    <property type="component" value="Unassembled WGS sequence"/>
</dbReference>
<dbReference type="GO" id="GO:0004113">
    <property type="term" value="F:2',3'-cyclic-nucleotide 3'-phosphodiesterase activity"/>
    <property type="evidence" value="ECO:0007669"/>
    <property type="project" value="UniProtKB-EC"/>
</dbReference>
<dbReference type="GO" id="GO:0005737">
    <property type="term" value="C:cytoplasm"/>
    <property type="evidence" value="ECO:0007669"/>
    <property type="project" value="TreeGrafter"/>
</dbReference>
<evidence type="ECO:0000256" key="3">
    <source>
        <dbReference type="ARBA" id="ARBA00008662"/>
    </source>
</evidence>
<dbReference type="SUPFAM" id="SSF55144">
    <property type="entry name" value="LigT-like"/>
    <property type="match status" value="1"/>
</dbReference>
<sequence>MGQVKSHLSGYFGKDSGKSCTNNGDLIQNKKYKKNVNSSKEKSENDSLYFPFGILATPRNPLKRTRQISPISLPQSISDIFSPAKKPKIQDDYLDFPFLENKDTIDYFRKSKIMVILRGLPGSGKSTISKHIQRKHISCRVCSADNFFMKDGEYVYDRSLIKEAHAQCQENAIKAVEEQISVVVIDNTNLKLWEMNFYLNLAKKFHYVPLIIESKTPWRTDTSQLVSKTLHDIDENIIEMKKNDFDELLPIYYGWFLNEKDSHLFIEEGKMWIEAMSKIPEFLNDMQRRTKVKSFEDHSFEDDNKDVSQTSANNSQNGNDSL</sequence>
<evidence type="ECO:0000256" key="5">
    <source>
        <dbReference type="ARBA" id="ARBA00045937"/>
    </source>
</evidence>
<evidence type="ECO:0000256" key="6">
    <source>
        <dbReference type="SAM" id="MobiDB-lite"/>
    </source>
</evidence>
<feature type="non-terminal residue" evidence="7">
    <location>
        <position position="322"/>
    </location>
</feature>
<dbReference type="Gene3D" id="3.90.1740.10">
    <property type="entry name" value="2',3'-cyclic nucleotide 3'-phosphodiesterase superfamily"/>
    <property type="match status" value="1"/>
</dbReference>
<dbReference type="Gene3D" id="3.40.50.300">
    <property type="entry name" value="P-loop containing nucleotide triphosphate hydrolases"/>
    <property type="match status" value="1"/>
</dbReference>
<keyword evidence="8" id="KW-1185">Reference proteome</keyword>
<reference evidence="7 8" key="1">
    <citation type="journal article" date="2019" name="PLoS Biol.">
        <title>Sex chromosomes control vertical transmission of feminizing Wolbachia symbionts in an isopod.</title>
        <authorList>
            <person name="Becking T."/>
            <person name="Chebbi M.A."/>
            <person name="Giraud I."/>
            <person name="Moumen B."/>
            <person name="Laverre T."/>
            <person name="Caubet Y."/>
            <person name="Peccoud J."/>
            <person name="Gilbert C."/>
            <person name="Cordaux R."/>
        </authorList>
    </citation>
    <scope>NUCLEOTIDE SEQUENCE [LARGE SCALE GENOMIC DNA]</scope>
    <source>
        <strain evidence="7">ANa2</strain>
        <tissue evidence="7">Whole body excluding digestive tract and cuticle</tissue>
    </source>
</reference>
<feature type="compositionally biased region" description="Basic and acidic residues" evidence="6">
    <location>
        <begin position="294"/>
        <end position="306"/>
    </location>
</feature>
<protein>
    <submittedName>
        <fullName evidence="7">2',3'-cyclic-nucleotide 3'-phosphodiesterase</fullName>
    </submittedName>
</protein>
<comment type="function">
    <text evidence="5">Catalyzes the formation of 2'-nucleotide products from 2',3'-cyclic substrates. May participate in RNA metabolism in the myelinating cell, CNP is the third most abundant protein in central nervous system myelin.</text>
</comment>
<dbReference type="InterPro" id="IPR008431">
    <property type="entry name" value="CNPase"/>
</dbReference>
<dbReference type="PANTHER" id="PTHR10156">
    <property type="entry name" value="2',3'-CYCLIC-NUCLEOTIDE 3'-PHOSPHODIESTERASE"/>
    <property type="match status" value="1"/>
</dbReference>
<dbReference type="PANTHER" id="PTHR10156:SF0">
    <property type="entry name" value="2',3'-CYCLIC-NUCLEOTIDE 3'-PHOSPHODIESTERASE"/>
    <property type="match status" value="1"/>
</dbReference>
<gene>
    <name evidence="7" type="primary">Cnp_1</name>
    <name evidence="7" type="ORF">Anas_09571</name>
</gene>
<organism evidence="7 8">
    <name type="scientific">Armadillidium nasatum</name>
    <dbReference type="NCBI Taxonomy" id="96803"/>
    <lineage>
        <taxon>Eukaryota</taxon>
        <taxon>Metazoa</taxon>
        <taxon>Ecdysozoa</taxon>
        <taxon>Arthropoda</taxon>
        <taxon>Crustacea</taxon>
        <taxon>Multicrustacea</taxon>
        <taxon>Malacostraca</taxon>
        <taxon>Eumalacostraca</taxon>
        <taxon>Peracarida</taxon>
        <taxon>Isopoda</taxon>
        <taxon>Oniscidea</taxon>
        <taxon>Crinocheta</taxon>
        <taxon>Armadillidiidae</taxon>
        <taxon>Armadillidium</taxon>
    </lineage>
</organism>
<evidence type="ECO:0000256" key="4">
    <source>
        <dbReference type="ARBA" id="ARBA00011781"/>
    </source>
</evidence>
<dbReference type="InterPro" id="IPR009097">
    <property type="entry name" value="Cyclic_Pdiesterase"/>
</dbReference>
<evidence type="ECO:0000256" key="2">
    <source>
        <dbReference type="ARBA" id="ARBA00004223"/>
    </source>
</evidence>
<comment type="subunit">
    <text evidence="4">Exists as monomers and homodimers.</text>
</comment>
<dbReference type="OrthoDB" id="3231855at2759"/>
<comment type="caution">
    <text evidence="7">The sequence shown here is derived from an EMBL/GenBank/DDBJ whole genome shotgun (WGS) entry which is preliminary data.</text>
</comment>
<name>A0A5N5SRU5_9CRUS</name>
<dbReference type="InterPro" id="IPR027417">
    <property type="entry name" value="P-loop_NTPase"/>
</dbReference>